<dbReference type="Proteomes" id="UP000308600">
    <property type="component" value="Unassembled WGS sequence"/>
</dbReference>
<dbReference type="EMBL" id="ML208353">
    <property type="protein sequence ID" value="TFK68374.1"/>
    <property type="molecule type" value="Genomic_DNA"/>
</dbReference>
<evidence type="ECO:0000313" key="1">
    <source>
        <dbReference type="EMBL" id="TFK68374.1"/>
    </source>
</evidence>
<accession>A0ACD3ASZ8</accession>
<gene>
    <name evidence="1" type="ORF">BDN72DRAFT_858450</name>
</gene>
<proteinExistence type="predicted"/>
<protein>
    <submittedName>
        <fullName evidence="1">Uncharacterized protein</fullName>
    </submittedName>
</protein>
<keyword evidence="2" id="KW-1185">Reference proteome</keyword>
<sequence>MSPGWRLGSTAPQTLVIHTNSYYQSHGLVFMHSGIRALHLDLDHWSPAEAFFRTIADKVPNLTKLHIRLNSSISRAGHAHSIYYHEGPLYHLLNSLQDLQELSLPRFWFTTSIASVLMGHPNLKRILMPTKRPVQSGIPEVSGHPLETLGFDFMHPGPLRPFIPLRELHLSVPYHIFRRFLIQWVSAASGTGLTKLSLLSQVAESPDNLRLLCSILELLCPRIVSLHISSTRSTFLMPEFSPCLYAKGGTHDRVWDLEQLLPYRITLSDIISLSSLKELEDLELHHHLPAAFSSEDVEEIAKAFAHLSSLTLFPDPCLRSLPTSTEENEVFDDMVAGPDDFGRLRLLDLESTLRAFALHCPKLRVLHVFISAYSPDDATFQLEEVDSETSSSISDWSDPPVFQSLEKLGFGQSPCVGNSTCLAWILTEYVPLEVNIDLDLWTIWNSQTVYENRLEVGGVIPGRVIGEYHNIPKRLEDCKLPTTTASQNQNQSIGWDPKAPEPWELDQDGHLVPDEIAVVVNENGGPLRLDIKSLIREYTDNGTRIPGVAHRGTVRLQTTNALDKRLDRWRSVAEDLLIVGRMKKQESERAKRLTWMKWGITFYYFSTSRRTLLYRAFAWFNPSRFRTRDVLAQAFKSNE</sequence>
<evidence type="ECO:0000313" key="2">
    <source>
        <dbReference type="Proteomes" id="UP000308600"/>
    </source>
</evidence>
<name>A0ACD3ASZ8_9AGAR</name>
<organism evidence="1 2">
    <name type="scientific">Pluteus cervinus</name>
    <dbReference type="NCBI Taxonomy" id="181527"/>
    <lineage>
        <taxon>Eukaryota</taxon>
        <taxon>Fungi</taxon>
        <taxon>Dikarya</taxon>
        <taxon>Basidiomycota</taxon>
        <taxon>Agaricomycotina</taxon>
        <taxon>Agaricomycetes</taxon>
        <taxon>Agaricomycetidae</taxon>
        <taxon>Agaricales</taxon>
        <taxon>Pluteineae</taxon>
        <taxon>Pluteaceae</taxon>
        <taxon>Pluteus</taxon>
    </lineage>
</organism>
<reference evidence="1 2" key="1">
    <citation type="journal article" date="2019" name="Nat. Ecol. Evol.">
        <title>Megaphylogeny resolves global patterns of mushroom evolution.</title>
        <authorList>
            <person name="Varga T."/>
            <person name="Krizsan K."/>
            <person name="Foldi C."/>
            <person name="Dima B."/>
            <person name="Sanchez-Garcia M."/>
            <person name="Sanchez-Ramirez S."/>
            <person name="Szollosi G.J."/>
            <person name="Szarkandi J.G."/>
            <person name="Papp V."/>
            <person name="Albert L."/>
            <person name="Andreopoulos W."/>
            <person name="Angelini C."/>
            <person name="Antonin V."/>
            <person name="Barry K.W."/>
            <person name="Bougher N.L."/>
            <person name="Buchanan P."/>
            <person name="Buyck B."/>
            <person name="Bense V."/>
            <person name="Catcheside P."/>
            <person name="Chovatia M."/>
            <person name="Cooper J."/>
            <person name="Damon W."/>
            <person name="Desjardin D."/>
            <person name="Finy P."/>
            <person name="Geml J."/>
            <person name="Haridas S."/>
            <person name="Hughes K."/>
            <person name="Justo A."/>
            <person name="Karasinski D."/>
            <person name="Kautmanova I."/>
            <person name="Kiss B."/>
            <person name="Kocsube S."/>
            <person name="Kotiranta H."/>
            <person name="LaButti K.M."/>
            <person name="Lechner B.E."/>
            <person name="Liimatainen K."/>
            <person name="Lipzen A."/>
            <person name="Lukacs Z."/>
            <person name="Mihaltcheva S."/>
            <person name="Morgado L.N."/>
            <person name="Niskanen T."/>
            <person name="Noordeloos M.E."/>
            <person name="Ohm R.A."/>
            <person name="Ortiz-Santana B."/>
            <person name="Ovrebo C."/>
            <person name="Racz N."/>
            <person name="Riley R."/>
            <person name="Savchenko A."/>
            <person name="Shiryaev A."/>
            <person name="Soop K."/>
            <person name="Spirin V."/>
            <person name="Szebenyi C."/>
            <person name="Tomsovsky M."/>
            <person name="Tulloss R.E."/>
            <person name="Uehling J."/>
            <person name="Grigoriev I.V."/>
            <person name="Vagvolgyi C."/>
            <person name="Papp T."/>
            <person name="Martin F.M."/>
            <person name="Miettinen O."/>
            <person name="Hibbett D.S."/>
            <person name="Nagy L.G."/>
        </authorList>
    </citation>
    <scope>NUCLEOTIDE SEQUENCE [LARGE SCALE GENOMIC DNA]</scope>
    <source>
        <strain evidence="1 2">NL-1719</strain>
    </source>
</reference>